<name>A0A543J1K1_9ACTN</name>
<reference evidence="2 3" key="1">
    <citation type="submission" date="2019-06" db="EMBL/GenBank/DDBJ databases">
        <title>Sequencing the genomes of 1000 actinobacteria strains.</title>
        <authorList>
            <person name="Klenk H.-P."/>
        </authorList>
    </citation>
    <scope>NUCLEOTIDE SEQUENCE [LARGE SCALE GENOMIC DNA]</scope>
    <source>
        <strain evidence="2 3">DSM 43186</strain>
    </source>
</reference>
<dbReference type="InterPro" id="IPR001387">
    <property type="entry name" value="Cro/C1-type_HTH"/>
</dbReference>
<dbReference type="InterPro" id="IPR043917">
    <property type="entry name" value="DUF5753"/>
</dbReference>
<feature type="domain" description="HTH cro/C1-type" evidence="1">
    <location>
        <begin position="12"/>
        <end position="65"/>
    </location>
</feature>
<dbReference type="CDD" id="cd00093">
    <property type="entry name" value="HTH_XRE"/>
    <property type="match status" value="1"/>
</dbReference>
<keyword evidence="3" id="KW-1185">Reference proteome</keyword>
<evidence type="ECO:0000313" key="3">
    <source>
        <dbReference type="Proteomes" id="UP000319213"/>
    </source>
</evidence>
<dbReference type="EMBL" id="VFPQ01000001">
    <property type="protein sequence ID" value="TQM76706.1"/>
    <property type="molecule type" value="Genomic_DNA"/>
</dbReference>
<protein>
    <submittedName>
        <fullName evidence="2">Helix-turn-helix protein</fullName>
    </submittedName>
</protein>
<evidence type="ECO:0000313" key="2">
    <source>
        <dbReference type="EMBL" id="TQM76706.1"/>
    </source>
</evidence>
<dbReference type="Gene3D" id="1.10.260.40">
    <property type="entry name" value="lambda repressor-like DNA-binding domains"/>
    <property type="match status" value="1"/>
</dbReference>
<dbReference type="AlphaFoldDB" id="A0A543J1K1"/>
<dbReference type="OrthoDB" id="5177725at2"/>
<dbReference type="Pfam" id="PF19054">
    <property type="entry name" value="DUF5753"/>
    <property type="match status" value="1"/>
</dbReference>
<dbReference type="PROSITE" id="PS50943">
    <property type="entry name" value="HTH_CROC1"/>
    <property type="match status" value="1"/>
</dbReference>
<dbReference type="GO" id="GO:0003677">
    <property type="term" value="F:DNA binding"/>
    <property type="evidence" value="ECO:0007669"/>
    <property type="project" value="InterPro"/>
</dbReference>
<evidence type="ECO:0000259" key="1">
    <source>
        <dbReference type="PROSITE" id="PS50943"/>
    </source>
</evidence>
<comment type="caution">
    <text evidence="2">The sequence shown here is derived from an EMBL/GenBank/DDBJ whole genome shotgun (WGS) entry which is preliminary data.</text>
</comment>
<dbReference type="Pfam" id="PF13560">
    <property type="entry name" value="HTH_31"/>
    <property type="match status" value="1"/>
</dbReference>
<dbReference type="Proteomes" id="UP000319213">
    <property type="component" value="Unassembled WGS sequence"/>
</dbReference>
<dbReference type="SUPFAM" id="SSF47413">
    <property type="entry name" value="lambda repressor-like DNA-binding domains"/>
    <property type="match status" value="1"/>
</dbReference>
<proteinExistence type="predicted"/>
<gene>
    <name evidence="2" type="ORF">FHX40_3451</name>
</gene>
<sequence length="278" mass="30946">MTLRAQWLGRQLRELRESAGLLLKDAGEHLGKDGTTVSRYEAGLIPARPDDVRALLDLYGVADKAQRDALLALAKDVWQLGWWDNYTGNLAQNIVDYAWLESRARRIRSFEVSVVFGLLQTPAYMSAVIRGADPTATISTSGARFRLKRQEILATPDPPQIEAIIDESVLYRAPGGPAVLEEQLRHLIKLAAYPNIELRVLPFSATTFASPEGSFLIFEMPEPYPEIGYADTPAGSIYIEANGVQQLMLKYDRIRRDCLDSAESIELIRATADKLARS</sequence>
<organism evidence="2 3">
    <name type="scientific">Thermopolyspora flexuosa</name>
    <dbReference type="NCBI Taxonomy" id="103836"/>
    <lineage>
        <taxon>Bacteria</taxon>
        <taxon>Bacillati</taxon>
        <taxon>Actinomycetota</taxon>
        <taxon>Actinomycetes</taxon>
        <taxon>Streptosporangiales</taxon>
        <taxon>Streptosporangiaceae</taxon>
        <taxon>Thermopolyspora</taxon>
    </lineage>
</organism>
<accession>A0A543J1K1</accession>
<dbReference type="SMART" id="SM00530">
    <property type="entry name" value="HTH_XRE"/>
    <property type="match status" value="1"/>
</dbReference>
<dbReference type="InterPro" id="IPR010982">
    <property type="entry name" value="Lambda_DNA-bd_dom_sf"/>
</dbReference>